<dbReference type="GO" id="GO:0006231">
    <property type="term" value="P:dTMP biosynthetic process"/>
    <property type="evidence" value="ECO:0007669"/>
    <property type="project" value="TreeGrafter"/>
</dbReference>
<dbReference type="Proteomes" id="UP000221165">
    <property type="component" value="Unassembled WGS sequence"/>
</dbReference>
<dbReference type="GO" id="GO:0004799">
    <property type="term" value="F:thymidylate synthase activity"/>
    <property type="evidence" value="ECO:0007669"/>
    <property type="project" value="UniProtKB-EC"/>
</dbReference>
<evidence type="ECO:0000256" key="10">
    <source>
        <dbReference type="ARBA" id="ARBA00025154"/>
    </source>
</evidence>
<protein>
    <recommendedName>
        <fullName evidence="3">Bifunctional dihydrofolate reductase-thymidylate synthase</fullName>
        <ecNumber evidence="2">1.5.1.3</ecNumber>
        <ecNumber evidence="1">2.1.1.45</ecNumber>
    </recommendedName>
</protein>
<evidence type="ECO:0000256" key="6">
    <source>
        <dbReference type="ARBA" id="ARBA00022679"/>
    </source>
</evidence>
<comment type="function">
    <text evidence="10">Bifunctional enzyme. Involved in de novo dTMP biosynthesis. Key enzyme in folate metabolism. Catalyzes an essential reaction for de novo glycine and purine synthesis, DNA precursor synthesis, and for the conversion of dUMP to dTMP.</text>
</comment>
<dbReference type="AlphaFoldDB" id="A0A2C6KTV2"/>
<feature type="region of interest" description="Disordered" evidence="12">
    <location>
        <begin position="1"/>
        <end position="42"/>
    </location>
</feature>
<dbReference type="GO" id="GO:0005829">
    <property type="term" value="C:cytosol"/>
    <property type="evidence" value="ECO:0007669"/>
    <property type="project" value="TreeGrafter"/>
</dbReference>
<keyword evidence="7" id="KW-0545">Nucleotide biosynthesis</keyword>
<dbReference type="EMBL" id="MIGC01003272">
    <property type="protein sequence ID" value="PHJ19705.1"/>
    <property type="molecule type" value="Genomic_DNA"/>
</dbReference>
<comment type="caution">
    <text evidence="14">The sequence shown here is derived from an EMBL/GenBank/DDBJ whole genome shotgun (WGS) entry which is preliminary data.</text>
</comment>
<dbReference type="InterPro" id="IPR036926">
    <property type="entry name" value="Thymidate_synth/dCMP_Mease_sf"/>
</dbReference>
<sequence length="683" mass="78143">MMPNPPLPSSSSSLSSPPLPSSHLLSFSKTSPQKVLSSSSSSAAMALKKKAISLVVAMTPKRGIGRQQDLPWPRLSRDFKHFTQLTTRTHQDLFPSSSSSFSSFTYHQRKEEEQEGEKKKQKKIDGDHLSSSSSSSSCLAECDVGNSSFNAVLMGRKTWESIPAKFRPLPNRLNIIISKTMQEEEKEEVEEENKKENSYSSLQTSSSLREETAEKTKKEEVKSSSRTDKERRRFPYDRPVRICSSLPSALEMLDQDEEYSRTVNRIFIVGGSGIYKEALSLGVVSYIYLTRVGKEFSACDVFFPRFPGDEILSNPPSTSKATPTTSSSSCGTGEERPLRVPYKPRLLLSFLQEKKNSHEKEEEKKGNASERDGEKSQDEVEEKEQDDQGKDRKQEEEEEEGYYSPIFISKTYSENEVPFDFVILEKIRKADQHLSHSIQQTTPSLGGFFRLLLLLFFFFFRSDQSCPSSACPWSQGEEEFFLNLFKSFSSERCLSTDSLLLAKTHAVAAPLLAWMKEEEEETKKKRKRNEEEEEEKKTMEKVSYRACPRVVYRHHEEFQYLDLIADILTNGVPMSDRTGVGTLSKFGCQMRFRLDQSFPLLTTKRVFWKGVVEELLWFIRGDTNANHLSEKGVKIWDKNVTREFLDSRGLFRREVGDIGPGYGFQWRHFGAPYTDMHENYTDV</sequence>
<feature type="compositionally biased region" description="Basic and acidic residues" evidence="12">
    <location>
        <begin position="108"/>
        <end position="128"/>
    </location>
</feature>
<dbReference type="CDD" id="cd00351">
    <property type="entry name" value="TS_Pyrimidine_HMase"/>
    <property type="match status" value="1"/>
</dbReference>
<feature type="coiled-coil region" evidence="11">
    <location>
        <begin position="512"/>
        <end position="542"/>
    </location>
</feature>
<evidence type="ECO:0000313" key="14">
    <source>
        <dbReference type="EMBL" id="PHJ19705.1"/>
    </source>
</evidence>
<dbReference type="SUPFAM" id="SSF55831">
    <property type="entry name" value="Thymidylate synthase/dCMP hydroxymethylase"/>
    <property type="match status" value="1"/>
</dbReference>
<keyword evidence="6" id="KW-0808">Transferase</keyword>
<dbReference type="Pfam" id="PF00186">
    <property type="entry name" value="DHFR_1"/>
    <property type="match status" value="2"/>
</dbReference>
<dbReference type="VEuPathDB" id="ToxoDB:CSUI_006464"/>
<dbReference type="Gene3D" id="3.30.572.10">
    <property type="entry name" value="Thymidylate synthase/dCMP hydroxymethylase domain"/>
    <property type="match status" value="1"/>
</dbReference>
<evidence type="ECO:0000313" key="15">
    <source>
        <dbReference type="Proteomes" id="UP000221165"/>
    </source>
</evidence>
<dbReference type="OrthoDB" id="766at2759"/>
<dbReference type="UniPathway" id="UPA00077">
    <property type="reaction ID" value="UER00158"/>
</dbReference>
<dbReference type="InterPro" id="IPR024072">
    <property type="entry name" value="DHFR-like_dom_sf"/>
</dbReference>
<gene>
    <name evidence="14" type="ORF">CSUI_006464</name>
</gene>
<dbReference type="PROSITE" id="PS00075">
    <property type="entry name" value="DHFR_1"/>
    <property type="match status" value="1"/>
</dbReference>
<keyword evidence="9" id="KW-0560">Oxidoreductase</keyword>
<feature type="compositionally biased region" description="Low complexity" evidence="12">
    <location>
        <begin position="198"/>
        <end position="207"/>
    </location>
</feature>
<dbReference type="RefSeq" id="XP_067921401.1">
    <property type="nucleotide sequence ID" value="XM_068066623.1"/>
</dbReference>
<keyword evidence="4" id="KW-0554">One-carbon metabolism</keyword>
<dbReference type="PROSITE" id="PS51330">
    <property type="entry name" value="DHFR_2"/>
    <property type="match status" value="1"/>
</dbReference>
<feature type="compositionally biased region" description="Low complexity" evidence="12">
    <location>
        <begin position="9"/>
        <end position="42"/>
    </location>
</feature>
<dbReference type="Pfam" id="PF00303">
    <property type="entry name" value="Thymidylat_synt"/>
    <property type="match status" value="1"/>
</dbReference>
<evidence type="ECO:0000256" key="5">
    <source>
        <dbReference type="ARBA" id="ARBA00022603"/>
    </source>
</evidence>
<dbReference type="GeneID" id="94429834"/>
<evidence type="ECO:0000256" key="12">
    <source>
        <dbReference type="SAM" id="MobiDB-lite"/>
    </source>
</evidence>
<evidence type="ECO:0000256" key="11">
    <source>
        <dbReference type="SAM" id="Coils"/>
    </source>
</evidence>
<evidence type="ECO:0000256" key="4">
    <source>
        <dbReference type="ARBA" id="ARBA00022563"/>
    </source>
</evidence>
<keyword evidence="8" id="KW-0521">NADP</keyword>
<evidence type="ECO:0000256" key="8">
    <source>
        <dbReference type="ARBA" id="ARBA00022857"/>
    </source>
</evidence>
<evidence type="ECO:0000256" key="1">
    <source>
        <dbReference type="ARBA" id="ARBA00011947"/>
    </source>
</evidence>
<dbReference type="Gene3D" id="3.40.430.10">
    <property type="entry name" value="Dihydrofolate Reductase, subunit A"/>
    <property type="match status" value="1"/>
</dbReference>
<dbReference type="GO" id="GO:0004146">
    <property type="term" value="F:dihydrofolate reductase activity"/>
    <property type="evidence" value="ECO:0007669"/>
    <property type="project" value="UniProtKB-EC"/>
</dbReference>
<dbReference type="InterPro" id="IPR001796">
    <property type="entry name" value="DHFR_dom"/>
</dbReference>
<name>A0A2C6KTV2_9APIC</name>
<reference evidence="14 15" key="1">
    <citation type="journal article" date="2017" name="Int. J. Parasitol.">
        <title>The genome of the protozoan parasite Cystoisospora suis and a reverse vaccinology approach to identify vaccine candidates.</title>
        <authorList>
            <person name="Palmieri N."/>
            <person name="Shrestha A."/>
            <person name="Ruttkowski B."/>
            <person name="Beck T."/>
            <person name="Vogl C."/>
            <person name="Tomley F."/>
            <person name="Blake D.P."/>
            <person name="Joachim A."/>
        </authorList>
    </citation>
    <scope>NUCLEOTIDE SEQUENCE [LARGE SCALE GENOMIC DNA]</scope>
    <source>
        <strain evidence="14 15">Wien I</strain>
    </source>
</reference>
<evidence type="ECO:0000256" key="9">
    <source>
        <dbReference type="ARBA" id="ARBA00023002"/>
    </source>
</evidence>
<feature type="region of interest" description="Disordered" evidence="12">
    <location>
        <begin position="182"/>
        <end position="231"/>
    </location>
</feature>
<keyword evidence="15" id="KW-1185">Reference proteome</keyword>
<dbReference type="InterPro" id="IPR045097">
    <property type="entry name" value="Thymidate_synth/dCMP_Mease"/>
</dbReference>
<feature type="region of interest" description="Disordered" evidence="12">
    <location>
        <begin position="93"/>
        <end position="139"/>
    </location>
</feature>
<feature type="compositionally biased region" description="Basic and acidic residues" evidence="12">
    <location>
        <begin position="386"/>
        <end position="395"/>
    </location>
</feature>
<dbReference type="PANTHER" id="PTHR11548:SF2">
    <property type="entry name" value="THYMIDYLATE SYNTHASE"/>
    <property type="match status" value="1"/>
</dbReference>
<feature type="compositionally biased region" description="Basic and acidic residues" evidence="12">
    <location>
        <begin position="353"/>
        <end position="378"/>
    </location>
</feature>
<dbReference type="EC" id="2.1.1.45" evidence="1"/>
<accession>A0A2C6KTV2</accession>
<dbReference type="GO" id="GO:0006730">
    <property type="term" value="P:one-carbon metabolic process"/>
    <property type="evidence" value="ECO:0007669"/>
    <property type="project" value="UniProtKB-KW"/>
</dbReference>
<evidence type="ECO:0000256" key="3">
    <source>
        <dbReference type="ARBA" id="ARBA00019798"/>
    </source>
</evidence>
<dbReference type="PANTHER" id="PTHR11548">
    <property type="entry name" value="THYMIDYLATE SYNTHASE 1"/>
    <property type="match status" value="1"/>
</dbReference>
<feature type="region of interest" description="Disordered" evidence="12">
    <location>
        <begin position="310"/>
        <end position="337"/>
    </location>
</feature>
<dbReference type="GO" id="GO:0046654">
    <property type="term" value="P:tetrahydrofolate biosynthetic process"/>
    <property type="evidence" value="ECO:0007669"/>
    <property type="project" value="UniProtKB-UniPathway"/>
</dbReference>
<proteinExistence type="predicted"/>
<feature type="region of interest" description="Disordered" evidence="12">
    <location>
        <begin position="353"/>
        <end position="401"/>
    </location>
</feature>
<dbReference type="InterPro" id="IPR017925">
    <property type="entry name" value="DHFR_CS"/>
</dbReference>
<organism evidence="14 15">
    <name type="scientific">Cystoisospora suis</name>
    <dbReference type="NCBI Taxonomy" id="483139"/>
    <lineage>
        <taxon>Eukaryota</taxon>
        <taxon>Sar</taxon>
        <taxon>Alveolata</taxon>
        <taxon>Apicomplexa</taxon>
        <taxon>Conoidasida</taxon>
        <taxon>Coccidia</taxon>
        <taxon>Eucoccidiorida</taxon>
        <taxon>Eimeriorina</taxon>
        <taxon>Sarcocystidae</taxon>
        <taxon>Cystoisospora</taxon>
    </lineage>
</organism>
<dbReference type="CDD" id="cd00209">
    <property type="entry name" value="DHFR"/>
    <property type="match status" value="1"/>
</dbReference>
<feature type="compositionally biased region" description="Low complexity" evidence="12">
    <location>
        <begin position="313"/>
        <end position="332"/>
    </location>
</feature>
<keyword evidence="11" id="KW-0175">Coiled coil</keyword>
<dbReference type="SUPFAM" id="SSF53597">
    <property type="entry name" value="Dihydrofolate reductase-like"/>
    <property type="match status" value="1"/>
</dbReference>
<feature type="domain" description="DHFR" evidence="13">
    <location>
        <begin position="51"/>
        <end position="426"/>
    </location>
</feature>
<keyword evidence="5" id="KW-0489">Methyltransferase</keyword>
<dbReference type="GO" id="GO:0032259">
    <property type="term" value="P:methylation"/>
    <property type="evidence" value="ECO:0007669"/>
    <property type="project" value="UniProtKB-KW"/>
</dbReference>
<evidence type="ECO:0000256" key="7">
    <source>
        <dbReference type="ARBA" id="ARBA00022727"/>
    </source>
</evidence>
<evidence type="ECO:0000259" key="13">
    <source>
        <dbReference type="PROSITE" id="PS51330"/>
    </source>
</evidence>
<dbReference type="EC" id="1.5.1.3" evidence="2"/>
<evidence type="ECO:0000256" key="2">
    <source>
        <dbReference type="ARBA" id="ARBA00012856"/>
    </source>
</evidence>
<feature type="compositionally biased region" description="Basic and acidic residues" evidence="12">
    <location>
        <begin position="208"/>
        <end position="231"/>
    </location>
</feature>
<dbReference type="InterPro" id="IPR023451">
    <property type="entry name" value="Thymidate_synth/dCMP_Mease_dom"/>
</dbReference>